<accession>A0A803P5L0</accession>
<dbReference type="EnsemblPlants" id="evm.model.03.1523">
    <property type="protein sequence ID" value="cds.evm.model.03.1523"/>
    <property type="gene ID" value="evm.TU.03.1523"/>
</dbReference>
<dbReference type="EMBL" id="UZAU01000318">
    <property type="status" value="NOT_ANNOTATED_CDS"/>
    <property type="molecule type" value="Genomic_DNA"/>
</dbReference>
<protein>
    <submittedName>
        <fullName evidence="1">Uncharacterized protein</fullName>
    </submittedName>
</protein>
<dbReference type="Proteomes" id="UP000596661">
    <property type="component" value="Chromosome 3"/>
</dbReference>
<name>A0A803P5L0_CANSA</name>
<dbReference type="Gramene" id="evm.model.03.1523">
    <property type="protein sequence ID" value="cds.evm.model.03.1523"/>
    <property type="gene ID" value="evm.TU.03.1523"/>
</dbReference>
<sequence length="121" mass="13629">MYVLASIIFVETDSEVNVQPTQEIIKSKEVKAKDDDPLGRSLPPFKGKQWYLNHEDERVVASYKVVYEVADFKVQINKALNRFTNTILFHKKKTDTQGETTPPSSSGTDGISEIGCFCKSL</sequence>
<keyword evidence="2" id="KW-1185">Reference proteome</keyword>
<dbReference type="AlphaFoldDB" id="A0A803P5L0"/>
<evidence type="ECO:0000313" key="2">
    <source>
        <dbReference type="Proteomes" id="UP000596661"/>
    </source>
</evidence>
<reference evidence="1" key="2">
    <citation type="submission" date="2021-03" db="UniProtKB">
        <authorList>
            <consortium name="EnsemblPlants"/>
        </authorList>
    </citation>
    <scope>IDENTIFICATION</scope>
</reference>
<proteinExistence type="predicted"/>
<organism evidence="1 2">
    <name type="scientific">Cannabis sativa</name>
    <name type="common">Hemp</name>
    <name type="synonym">Marijuana</name>
    <dbReference type="NCBI Taxonomy" id="3483"/>
    <lineage>
        <taxon>Eukaryota</taxon>
        <taxon>Viridiplantae</taxon>
        <taxon>Streptophyta</taxon>
        <taxon>Embryophyta</taxon>
        <taxon>Tracheophyta</taxon>
        <taxon>Spermatophyta</taxon>
        <taxon>Magnoliopsida</taxon>
        <taxon>eudicotyledons</taxon>
        <taxon>Gunneridae</taxon>
        <taxon>Pentapetalae</taxon>
        <taxon>rosids</taxon>
        <taxon>fabids</taxon>
        <taxon>Rosales</taxon>
        <taxon>Cannabaceae</taxon>
        <taxon>Cannabis</taxon>
    </lineage>
</organism>
<reference evidence="1" key="1">
    <citation type="submission" date="2018-11" db="EMBL/GenBank/DDBJ databases">
        <authorList>
            <person name="Grassa J C."/>
        </authorList>
    </citation>
    <scope>NUCLEOTIDE SEQUENCE [LARGE SCALE GENOMIC DNA]</scope>
</reference>
<evidence type="ECO:0000313" key="1">
    <source>
        <dbReference type="EnsemblPlants" id="cds.evm.model.03.1523"/>
    </source>
</evidence>